<organism evidence="1 2">
    <name type="scientific">Flavobacterium noncentrifugens</name>
    <dbReference type="NCBI Taxonomy" id="1128970"/>
    <lineage>
        <taxon>Bacteria</taxon>
        <taxon>Pseudomonadati</taxon>
        <taxon>Bacteroidota</taxon>
        <taxon>Flavobacteriia</taxon>
        <taxon>Flavobacteriales</taxon>
        <taxon>Flavobacteriaceae</taxon>
        <taxon>Flavobacterium</taxon>
    </lineage>
</organism>
<reference evidence="1 2" key="1">
    <citation type="submission" date="2016-10" db="EMBL/GenBank/DDBJ databases">
        <authorList>
            <person name="de Groot N.N."/>
        </authorList>
    </citation>
    <scope>NUCLEOTIDE SEQUENCE [LARGE SCALE GENOMIC DNA]</scope>
    <source>
        <strain evidence="1 2">CGMCC 1.10076</strain>
    </source>
</reference>
<dbReference type="EMBL" id="FNEZ01000006">
    <property type="protein sequence ID" value="SDK42710.1"/>
    <property type="molecule type" value="Genomic_DNA"/>
</dbReference>
<gene>
    <name evidence="1" type="ORF">SAMN04487935_3345</name>
</gene>
<evidence type="ECO:0000313" key="2">
    <source>
        <dbReference type="Proteomes" id="UP000199580"/>
    </source>
</evidence>
<evidence type="ECO:0000313" key="1">
    <source>
        <dbReference type="EMBL" id="SDK42710.1"/>
    </source>
</evidence>
<accession>A0A1G9BTR6</accession>
<name>A0A1G9BTR6_9FLAO</name>
<protein>
    <submittedName>
        <fullName evidence="1">Uncharacterized protein</fullName>
    </submittedName>
</protein>
<proteinExistence type="predicted"/>
<dbReference type="Proteomes" id="UP000199580">
    <property type="component" value="Unassembled WGS sequence"/>
</dbReference>
<keyword evidence="2" id="KW-1185">Reference proteome</keyword>
<sequence>MIFMLNGIMPVTNVGSAYNSMITVKIDRESISRNPNANKTLSRVAGYWEAHFVAEGKLPDHFDFENDVIITTQYFDGVRTEGIISRPDTADEMSLLPGVTVKQKRHWETIFHQPLPKYLYSYIYPNLICEVCKSEVPVNKIDHENFDDDEYFYTYTVCPNCKAHDSFEPYEFENINTVMENEKPSI</sequence>
<dbReference type="AlphaFoldDB" id="A0A1G9BTR6"/>
<dbReference type="STRING" id="1128970.SAMN04487935_3345"/>